<protein>
    <submittedName>
        <fullName evidence="1">Uncharacterized protein</fullName>
    </submittedName>
</protein>
<comment type="caution">
    <text evidence="1">The sequence shown here is derived from an EMBL/GenBank/DDBJ whole genome shotgun (WGS) entry which is preliminary data.</text>
</comment>
<gene>
    <name evidence="1" type="ORF">BV97_01491</name>
</gene>
<evidence type="ECO:0000313" key="1">
    <source>
        <dbReference type="EMBL" id="EZP83380.1"/>
    </source>
</evidence>
<dbReference type="PATRIC" id="fig|158500.4.peg.1527"/>
<dbReference type="AlphaFoldDB" id="A0A031K2D0"/>
<reference evidence="1 2" key="1">
    <citation type="submission" date="2014-03" db="EMBL/GenBank/DDBJ databases">
        <title>Whole genome sequence of Novosphingobium resinovorum KF1.</title>
        <authorList>
            <person name="Gan H.M."/>
            <person name="Gan H.Y."/>
            <person name="Chew T.H."/>
            <person name="Savka M.A."/>
        </authorList>
    </citation>
    <scope>NUCLEOTIDE SEQUENCE [LARGE SCALE GENOMIC DNA]</scope>
    <source>
        <strain evidence="1 2">KF1</strain>
    </source>
</reference>
<accession>A0A031K2D0</accession>
<evidence type="ECO:0000313" key="2">
    <source>
        <dbReference type="Proteomes" id="UP000024329"/>
    </source>
</evidence>
<dbReference type="EMBL" id="JFYZ01000003">
    <property type="protein sequence ID" value="EZP83380.1"/>
    <property type="molecule type" value="Genomic_DNA"/>
</dbReference>
<name>A0A031K2D0_9SPHN</name>
<organism evidence="1 2">
    <name type="scientific">Novosphingobium resinovorum</name>
    <dbReference type="NCBI Taxonomy" id="158500"/>
    <lineage>
        <taxon>Bacteria</taxon>
        <taxon>Pseudomonadati</taxon>
        <taxon>Pseudomonadota</taxon>
        <taxon>Alphaproteobacteria</taxon>
        <taxon>Sphingomonadales</taxon>
        <taxon>Sphingomonadaceae</taxon>
        <taxon>Novosphingobium</taxon>
    </lineage>
</organism>
<dbReference type="Proteomes" id="UP000024329">
    <property type="component" value="Unassembled WGS sequence"/>
</dbReference>
<dbReference type="eggNOG" id="ENOG5033107">
    <property type="taxonomic scope" value="Bacteria"/>
</dbReference>
<sequence length="221" mass="23757">MAGMIFTVPLLLAAQGLAVSGVPVYFPASLSEQIPQCRHQGKVRSAAQLSAFEREWYSRFLYAAKEPSLAEMAGTGNASGSVIRFTWLRSFHAPVVVRVMGLGTAAPRLVATALTGWGGYDPGVPGPVLDRPLRKEEAVMLQAVLSGSRLTEASSVANRRPVLKECGIADPLGTDGAEWVLEAVDAKGYRFDKAWSPRIGKVRDIGLAMLKLTGWSIDPVY</sequence>
<proteinExistence type="predicted"/>